<dbReference type="SUPFAM" id="SSF52777">
    <property type="entry name" value="CoA-dependent acyltransferases"/>
    <property type="match status" value="1"/>
</dbReference>
<feature type="domain" description="Peripheral subunit-binding (PSBD)" evidence="12">
    <location>
        <begin position="220"/>
        <end position="257"/>
    </location>
</feature>
<comment type="function">
    <text evidence="7">The pyruvate dehydrogenase complex catalyzes the overall conversion of pyruvate to acetyl-CoA and CO(2). It contains multiple copies of three enzymatic components: pyruvate dehydrogenase (E1), dihydrolipoamide acetyltransferase (E2) and lipoamide dehydrogenase (E3).</text>
</comment>
<dbReference type="NCBIfam" id="TIGR01348">
    <property type="entry name" value="PDHac_trf_long"/>
    <property type="match status" value="1"/>
</dbReference>
<dbReference type="Pfam" id="PF02817">
    <property type="entry name" value="E3_binding"/>
    <property type="match status" value="1"/>
</dbReference>
<dbReference type="PANTHER" id="PTHR43178">
    <property type="entry name" value="DIHYDROLIPOAMIDE ACETYLTRANSFERASE COMPONENT OF PYRUVATE DEHYDROGENASE COMPLEX"/>
    <property type="match status" value="1"/>
</dbReference>
<evidence type="ECO:0000256" key="9">
    <source>
        <dbReference type="RuleBase" id="RU361137"/>
    </source>
</evidence>
<evidence type="ECO:0000259" key="11">
    <source>
        <dbReference type="PROSITE" id="PS50968"/>
    </source>
</evidence>
<dbReference type="Proteomes" id="UP001202117">
    <property type="component" value="Unassembled WGS sequence"/>
</dbReference>
<dbReference type="PROSITE" id="PS50968">
    <property type="entry name" value="BIOTINYL_LIPOYL"/>
    <property type="match status" value="2"/>
</dbReference>
<dbReference type="InterPro" id="IPR000089">
    <property type="entry name" value="Biotin_lipoyl"/>
</dbReference>
<sequence>MAIQEIKVPDIGDFTDVPIIEIHVQAGDSVQIEDPLITVESDKASMDVPAPAAGTVKEVKVKVGDTVSEGSTILMLEAEGESPSPPASSPAGGEEAPTPSGGGVEEIKVPDIGDFSDVPIIEVHVQAGDGVQAEDPLITVESDKASMDVPAPKAGTVKEVKVKVGDKVSEGSLVLLLESEAGEGEKTAALTGEEEKKPQPAAAPSTAPSTGQIADFSRVHASPSARRVARELEVDLNLVPPTGLKGRVTKEDIQSFAKGGAPAAQPAAAAPSGGEGMDLLPWPKVDFGKFGPVETKPLSRIKKISGANLHRNWVRIPHVTNHDEADITDLEAFRVQFNKDNEKSGIRISMLAFMIKAAVASLKQFPEFNASLEGDNLILKQYYHIGFAADTPNGLVVPVIRDADQKGVIEIAQEMGALAKLARDGKLKPDQMQGGCFTISSLGGIGGLYFTPIINAPEVAIMGVCRSYWKQVSPDGKQSAWRFMLPLSLSWDHRVIDGAAAARFNVHFANLLADMRRIIM</sequence>
<evidence type="ECO:0000256" key="3">
    <source>
        <dbReference type="ARBA" id="ARBA00022679"/>
    </source>
</evidence>
<dbReference type="Gene3D" id="3.30.559.10">
    <property type="entry name" value="Chloramphenicol acetyltransferase-like domain"/>
    <property type="match status" value="1"/>
</dbReference>
<evidence type="ECO:0000256" key="4">
    <source>
        <dbReference type="ARBA" id="ARBA00022737"/>
    </source>
</evidence>
<feature type="region of interest" description="Disordered" evidence="10">
    <location>
        <begin position="184"/>
        <end position="214"/>
    </location>
</feature>
<evidence type="ECO:0000256" key="10">
    <source>
        <dbReference type="SAM" id="MobiDB-lite"/>
    </source>
</evidence>
<dbReference type="SUPFAM" id="SSF51230">
    <property type="entry name" value="Single hybrid motif"/>
    <property type="match status" value="2"/>
</dbReference>
<dbReference type="Gene3D" id="2.40.50.100">
    <property type="match status" value="2"/>
</dbReference>
<evidence type="ECO:0000256" key="6">
    <source>
        <dbReference type="ARBA" id="ARBA00023315"/>
    </source>
</evidence>
<dbReference type="GO" id="GO:0004742">
    <property type="term" value="F:dihydrolipoyllysine-residue acetyltransferase activity"/>
    <property type="evidence" value="ECO:0007669"/>
    <property type="project" value="UniProtKB-EC"/>
</dbReference>
<dbReference type="Pfam" id="PF00364">
    <property type="entry name" value="Biotin_lipoyl"/>
    <property type="match status" value="2"/>
</dbReference>
<dbReference type="SUPFAM" id="SSF47005">
    <property type="entry name" value="Peripheral subunit-binding domain of 2-oxo acid dehydrogenase complex"/>
    <property type="match status" value="1"/>
</dbReference>
<dbReference type="InterPro" id="IPR036625">
    <property type="entry name" value="E3-bd_dom_sf"/>
</dbReference>
<reference evidence="13 14" key="1">
    <citation type="submission" date="2022-02" db="EMBL/GenBank/DDBJ databases">
        <title>Halomonas fukangensis sp. nov., a halophilic bacterium isolated from a bulk soil of Kalidium foliatum at Fukang.</title>
        <authorList>
            <person name="Huang Y."/>
        </authorList>
    </citation>
    <scope>NUCLEOTIDE SEQUENCE [LARGE SCALE GENOMIC DNA]</scope>
    <source>
        <strain evidence="13 14">EGI 63088</strain>
    </source>
</reference>
<dbReference type="InterPro" id="IPR001078">
    <property type="entry name" value="2-oxoacid_DH_actylTfrase"/>
</dbReference>
<dbReference type="PROSITE" id="PS00189">
    <property type="entry name" value="LIPOYL"/>
    <property type="match status" value="2"/>
</dbReference>
<dbReference type="EC" id="2.3.1.12" evidence="9"/>
<evidence type="ECO:0000313" key="14">
    <source>
        <dbReference type="Proteomes" id="UP001202117"/>
    </source>
</evidence>
<evidence type="ECO:0000256" key="8">
    <source>
        <dbReference type="ARBA" id="ARBA00048370"/>
    </source>
</evidence>
<dbReference type="InterPro" id="IPR050743">
    <property type="entry name" value="2-oxoacid_DH_E2_comp"/>
</dbReference>
<dbReference type="InterPro" id="IPR023213">
    <property type="entry name" value="CAT-like_dom_sf"/>
</dbReference>
<keyword evidence="6 9" id="KW-0012">Acyltransferase</keyword>
<dbReference type="CDD" id="cd06849">
    <property type="entry name" value="lipoyl_domain"/>
    <property type="match status" value="2"/>
</dbReference>
<comment type="caution">
    <text evidence="13">The sequence shown here is derived from an EMBL/GenBank/DDBJ whole genome shotgun (WGS) entry which is preliminary data.</text>
</comment>
<keyword evidence="5 9" id="KW-0450">Lipoyl</keyword>
<organism evidence="13 14">
    <name type="scientific">Halomonas flagellata</name>
    <dbReference type="NCBI Taxonomy" id="2920385"/>
    <lineage>
        <taxon>Bacteria</taxon>
        <taxon>Pseudomonadati</taxon>
        <taxon>Pseudomonadota</taxon>
        <taxon>Gammaproteobacteria</taxon>
        <taxon>Oceanospirillales</taxon>
        <taxon>Halomonadaceae</taxon>
        <taxon>Halomonas</taxon>
    </lineage>
</organism>
<accession>A0ABS9RRR9</accession>
<evidence type="ECO:0000256" key="7">
    <source>
        <dbReference type="ARBA" id="ARBA00025211"/>
    </source>
</evidence>
<keyword evidence="3 9" id="KW-0808">Transferase</keyword>
<comment type="catalytic activity">
    <reaction evidence="8 9">
        <text>N(6)-[(R)-dihydrolipoyl]-L-lysyl-[protein] + acetyl-CoA = N(6)-[(R)-S(8)-acetyldihydrolipoyl]-L-lysyl-[protein] + CoA</text>
        <dbReference type="Rhea" id="RHEA:17017"/>
        <dbReference type="Rhea" id="RHEA-COMP:10475"/>
        <dbReference type="Rhea" id="RHEA-COMP:10478"/>
        <dbReference type="ChEBI" id="CHEBI:57287"/>
        <dbReference type="ChEBI" id="CHEBI:57288"/>
        <dbReference type="ChEBI" id="CHEBI:83100"/>
        <dbReference type="ChEBI" id="CHEBI:83111"/>
        <dbReference type="EC" id="2.3.1.12"/>
    </reaction>
</comment>
<dbReference type="Pfam" id="PF00198">
    <property type="entry name" value="2-oxoacid_dh"/>
    <property type="match status" value="1"/>
</dbReference>
<protein>
    <recommendedName>
        <fullName evidence="9">Acetyltransferase component of pyruvate dehydrogenase complex</fullName>
        <ecNumber evidence="9">2.3.1.12</ecNumber>
    </recommendedName>
</protein>
<evidence type="ECO:0000259" key="12">
    <source>
        <dbReference type="PROSITE" id="PS51826"/>
    </source>
</evidence>
<comment type="similarity">
    <text evidence="1 9">Belongs to the 2-oxoacid dehydrogenase family.</text>
</comment>
<dbReference type="InterPro" id="IPR006256">
    <property type="entry name" value="AcTrfase_Pyrv_DH_cplx"/>
</dbReference>
<gene>
    <name evidence="13" type="primary">aceF</name>
    <name evidence="13" type="ORF">MKP05_05090</name>
</gene>
<dbReference type="PANTHER" id="PTHR43178:SF2">
    <property type="entry name" value="DIHYDROLIPOYLLYSINE-RESIDUE ACETYLTRANSFERASE COMPONENT OF PYRUVATE DEHYDROGENASE COMPLEX"/>
    <property type="match status" value="1"/>
</dbReference>
<comment type="cofactor">
    <cofactor evidence="9">
        <name>(R)-lipoate</name>
        <dbReference type="ChEBI" id="CHEBI:83088"/>
    </cofactor>
    <text evidence="9">Binds 2 lipoyl cofactors covalently.</text>
</comment>
<proteinExistence type="inferred from homology"/>
<feature type="domain" description="Lipoyl-binding" evidence="11">
    <location>
        <begin position="104"/>
        <end position="178"/>
    </location>
</feature>
<dbReference type="Gene3D" id="4.10.320.10">
    <property type="entry name" value="E3-binding domain"/>
    <property type="match status" value="1"/>
</dbReference>
<evidence type="ECO:0000256" key="1">
    <source>
        <dbReference type="ARBA" id="ARBA00007317"/>
    </source>
</evidence>
<dbReference type="EMBL" id="JAKVPY010000005">
    <property type="protein sequence ID" value="MCH4562510.1"/>
    <property type="molecule type" value="Genomic_DNA"/>
</dbReference>
<keyword evidence="14" id="KW-1185">Reference proteome</keyword>
<dbReference type="InterPro" id="IPR011053">
    <property type="entry name" value="Single_hybrid_motif"/>
</dbReference>
<dbReference type="RefSeq" id="WP_240567321.1">
    <property type="nucleotide sequence ID" value="NZ_JAKVPY010000005.1"/>
</dbReference>
<evidence type="ECO:0000256" key="5">
    <source>
        <dbReference type="ARBA" id="ARBA00022823"/>
    </source>
</evidence>
<feature type="compositionally biased region" description="Low complexity" evidence="10">
    <location>
        <begin position="199"/>
        <end position="210"/>
    </location>
</feature>
<evidence type="ECO:0000256" key="2">
    <source>
        <dbReference type="ARBA" id="ARBA00011484"/>
    </source>
</evidence>
<feature type="domain" description="Lipoyl-binding" evidence="11">
    <location>
        <begin position="3"/>
        <end position="77"/>
    </location>
</feature>
<dbReference type="InterPro" id="IPR003016">
    <property type="entry name" value="2-oxoA_DH_lipoyl-BS"/>
</dbReference>
<keyword evidence="4" id="KW-0677">Repeat</keyword>
<name>A0ABS9RRR9_9GAMM</name>
<feature type="region of interest" description="Disordered" evidence="10">
    <location>
        <begin position="79"/>
        <end position="104"/>
    </location>
</feature>
<evidence type="ECO:0000313" key="13">
    <source>
        <dbReference type="EMBL" id="MCH4562510.1"/>
    </source>
</evidence>
<dbReference type="InterPro" id="IPR004167">
    <property type="entry name" value="PSBD"/>
</dbReference>
<comment type="subunit">
    <text evidence="2 9">Forms a 24-polypeptide structural core with octahedral symmetry.</text>
</comment>
<dbReference type="PROSITE" id="PS51826">
    <property type="entry name" value="PSBD"/>
    <property type="match status" value="1"/>
</dbReference>